<keyword evidence="3" id="KW-1185">Reference proteome</keyword>
<name>A0A5C5G3F3_9BASI</name>
<organism evidence="2 3">
    <name type="scientific">Rhodotorula diobovata</name>
    <dbReference type="NCBI Taxonomy" id="5288"/>
    <lineage>
        <taxon>Eukaryota</taxon>
        <taxon>Fungi</taxon>
        <taxon>Dikarya</taxon>
        <taxon>Basidiomycota</taxon>
        <taxon>Pucciniomycotina</taxon>
        <taxon>Microbotryomycetes</taxon>
        <taxon>Sporidiobolales</taxon>
        <taxon>Sporidiobolaceae</taxon>
        <taxon>Rhodotorula</taxon>
    </lineage>
</organism>
<evidence type="ECO:0000256" key="1">
    <source>
        <dbReference type="SAM" id="MobiDB-lite"/>
    </source>
</evidence>
<sequence length="172" mass="18631">MDNRPPCAGLQRQAQRSLQYSPPWQRASLSRRRPLSWSATHSRRRRGAASNPAPGSPKALSKTCTAPVMLTHALGASLHLAHAVSSRASSRQHLSFEQGRTLSLVASCGAMGEARETDAARTCPRAHAPPSQATRTCCPVLPSLGCLTWRTLYLSAFPPHTTLLGHPRSTHR</sequence>
<reference evidence="2 3" key="1">
    <citation type="submission" date="2019-03" db="EMBL/GenBank/DDBJ databases">
        <title>Rhodosporidium diobovatum UCD-FST 08-225 genome sequencing, assembly, and annotation.</title>
        <authorList>
            <person name="Fakankun I.U."/>
            <person name="Fristensky B."/>
            <person name="Levin D.B."/>
        </authorList>
    </citation>
    <scope>NUCLEOTIDE SEQUENCE [LARGE SCALE GENOMIC DNA]</scope>
    <source>
        <strain evidence="2 3">UCD-FST 08-225</strain>
    </source>
</reference>
<protein>
    <submittedName>
        <fullName evidence="2">Uncharacterized protein</fullName>
    </submittedName>
</protein>
<evidence type="ECO:0000313" key="3">
    <source>
        <dbReference type="Proteomes" id="UP000311382"/>
    </source>
</evidence>
<dbReference type="EMBL" id="SOZI01000017">
    <property type="protein sequence ID" value="TNY22969.1"/>
    <property type="molecule type" value="Genomic_DNA"/>
</dbReference>
<accession>A0A5C5G3F3</accession>
<dbReference type="Proteomes" id="UP000311382">
    <property type="component" value="Unassembled WGS sequence"/>
</dbReference>
<feature type="region of interest" description="Disordered" evidence="1">
    <location>
        <begin position="1"/>
        <end position="61"/>
    </location>
</feature>
<comment type="caution">
    <text evidence="2">The sequence shown here is derived from an EMBL/GenBank/DDBJ whole genome shotgun (WGS) entry which is preliminary data.</text>
</comment>
<gene>
    <name evidence="2" type="ORF">DMC30DRAFT_86168</name>
</gene>
<dbReference type="AlphaFoldDB" id="A0A5C5G3F3"/>
<feature type="compositionally biased region" description="Polar residues" evidence="1">
    <location>
        <begin position="12"/>
        <end position="22"/>
    </location>
</feature>
<evidence type="ECO:0000313" key="2">
    <source>
        <dbReference type="EMBL" id="TNY22969.1"/>
    </source>
</evidence>
<proteinExistence type="predicted"/>